<dbReference type="PANTHER" id="PTHR42878">
    <property type="entry name" value="TWO-COMPONENT HISTIDINE KINASE"/>
    <property type="match status" value="1"/>
</dbReference>
<dbReference type="InterPro" id="IPR001789">
    <property type="entry name" value="Sig_transdc_resp-reg_receiver"/>
</dbReference>
<dbReference type="CDD" id="cd00082">
    <property type="entry name" value="HisKA"/>
    <property type="match status" value="1"/>
</dbReference>
<dbReference type="SMART" id="SM00388">
    <property type="entry name" value="HisKA"/>
    <property type="match status" value="1"/>
</dbReference>
<sequence>MDDQRNKGSRPRILIVDDVPANLLVLSTQLEGLECEIVRANSGIEALKLLHDGDFAVVLLDVQMPDIDGYQVARHARSIARTRDIPIIFLTAMLETEENMLRGYGTGAVDVLFKPANPTILRSKVQVFLDLQTSRARLAAEIEAHRRTMADLESFNYSVSHDLRAPLRAVEGFSRILKEEYGANLGPDGLKYLSRVLEAAHTMDRLIQDLLRLSRVLRADLTRSKVDLSALVRRALERLEASDPHRKVDTVVQDGIIVDADAGLLAVVVDNLLGNAWKFTSKKAHARIEFGRLGSGPRASYFVRDDGAGFDPTYSRKLFGVFQRLHSTTEFDGTGIGLATVHRIVTRHGGRVWGEGMTNEGAVFNFTLGEESLK</sequence>
<dbReference type="Pfam" id="PF00512">
    <property type="entry name" value="HisKA"/>
    <property type="match status" value="1"/>
</dbReference>
<evidence type="ECO:0000256" key="5">
    <source>
        <dbReference type="ARBA" id="ARBA00022777"/>
    </source>
</evidence>
<dbReference type="Gene3D" id="3.40.50.2300">
    <property type="match status" value="1"/>
</dbReference>
<evidence type="ECO:0000259" key="7">
    <source>
        <dbReference type="PROSITE" id="PS50109"/>
    </source>
</evidence>
<dbReference type="SUPFAM" id="SSF52172">
    <property type="entry name" value="CheY-like"/>
    <property type="match status" value="1"/>
</dbReference>
<proteinExistence type="predicted"/>
<dbReference type="PROSITE" id="PS50109">
    <property type="entry name" value="HIS_KIN"/>
    <property type="match status" value="1"/>
</dbReference>
<keyword evidence="5 9" id="KW-0418">Kinase</keyword>
<dbReference type="KEGG" id="llu:AKJ09_10186"/>
<dbReference type="Proteomes" id="UP000064967">
    <property type="component" value="Chromosome"/>
</dbReference>
<evidence type="ECO:0000256" key="1">
    <source>
        <dbReference type="ARBA" id="ARBA00000085"/>
    </source>
</evidence>
<evidence type="ECO:0000259" key="8">
    <source>
        <dbReference type="PROSITE" id="PS50110"/>
    </source>
</evidence>
<dbReference type="SMART" id="SM00387">
    <property type="entry name" value="HATPase_c"/>
    <property type="match status" value="1"/>
</dbReference>
<dbReference type="EC" id="2.7.13.3" evidence="2"/>
<reference evidence="9 10" key="1">
    <citation type="submission" date="2015-08" db="EMBL/GenBank/DDBJ databases">
        <authorList>
            <person name="Babu N.S."/>
            <person name="Beckwith C.J."/>
            <person name="Beseler K.G."/>
            <person name="Brison A."/>
            <person name="Carone J.V."/>
            <person name="Caskin T.P."/>
            <person name="Diamond M."/>
            <person name="Durham M.E."/>
            <person name="Foxe J.M."/>
            <person name="Go M."/>
            <person name="Henderson B.A."/>
            <person name="Jones I.B."/>
            <person name="McGettigan J.A."/>
            <person name="Micheletti S.J."/>
            <person name="Nasrallah M.E."/>
            <person name="Ortiz D."/>
            <person name="Piller C.R."/>
            <person name="Privatt S.R."/>
            <person name="Schneider S.L."/>
            <person name="Sharp S."/>
            <person name="Smith T.C."/>
            <person name="Stanton J.D."/>
            <person name="Ullery H.E."/>
            <person name="Wilson R.J."/>
            <person name="Serrano M.G."/>
            <person name="Buck G."/>
            <person name="Lee V."/>
            <person name="Wang Y."/>
            <person name="Carvalho R."/>
            <person name="Voegtly L."/>
            <person name="Shi R."/>
            <person name="Duckworth R."/>
            <person name="Johnson A."/>
            <person name="Loviza R."/>
            <person name="Walstead R."/>
            <person name="Shah Z."/>
            <person name="Kiflezghi M."/>
            <person name="Wade K."/>
            <person name="Ball S.L."/>
            <person name="Bradley K.W."/>
            <person name="Asai D.J."/>
            <person name="Bowman C.A."/>
            <person name="Russell D.A."/>
            <person name="Pope W.H."/>
            <person name="Jacobs-Sera D."/>
            <person name="Hendrix R.W."/>
            <person name="Hatfull G.F."/>
        </authorList>
    </citation>
    <scope>NUCLEOTIDE SEQUENCE [LARGE SCALE GENOMIC DNA]</scope>
    <source>
        <strain evidence="9 10">DSM 27648</strain>
    </source>
</reference>
<dbReference type="InterPro" id="IPR003661">
    <property type="entry name" value="HisK_dim/P_dom"/>
</dbReference>
<dbReference type="SMART" id="SM00448">
    <property type="entry name" value="REC"/>
    <property type="match status" value="1"/>
</dbReference>
<gene>
    <name evidence="9" type="ORF">AKJ09_10186</name>
</gene>
<dbReference type="RefSeq" id="WP_146654282.1">
    <property type="nucleotide sequence ID" value="NZ_CP012333.1"/>
</dbReference>
<dbReference type="STRING" id="1391654.AKJ09_10186"/>
<comment type="catalytic activity">
    <reaction evidence="1">
        <text>ATP + protein L-histidine = ADP + protein N-phospho-L-histidine.</text>
        <dbReference type="EC" id="2.7.13.3"/>
    </reaction>
</comment>
<evidence type="ECO:0000256" key="3">
    <source>
        <dbReference type="ARBA" id="ARBA00022553"/>
    </source>
</evidence>
<protein>
    <recommendedName>
        <fullName evidence="2">histidine kinase</fullName>
        <ecNumber evidence="2">2.7.13.3</ecNumber>
    </recommendedName>
</protein>
<feature type="domain" description="Histidine kinase" evidence="7">
    <location>
        <begin position="158"/>
        <end position="372"/>
    </location>
</feature>
<evidence type="ECO:0000256" key="2">
    <source>
        <dbReference type="ARBA" id="ARBA00012438"/>
    </source>
</evidence>
<dbReference type="GO" id="GO:0007234">
    <property type="term" value="P:osmosensory signaling via phosphorelay pathway"/>
    <property type="evidence" value="ECO:0007669"/>
    <property type="project" value="TreeGrafter"/>
</dbReference>
<dbReference type="AlphaFoldDB" id="A0A0K1QCR6"/>
<dbReference type="InterPro" id="IPR011006">
    <property type="entry name" value="CheY-like_superfamily"/>
</dbReference>
<dbReference type="Pfam" id="PF00072">
    <property type="entry name" value="Response_reg"/>
    <property type="match status" value="1"/>
</dbReference>
<dbReference type="PROSITE" id="PS50110">
    <property type="entry name" value="RESPONSE_REGULATORY"/>
    <property type="match status" value="1"/>
</dbReference>
<keyword evidence="4" id="KW-0808">Transferase</keyword>
<dbReference type="InterPro" id="IPR005467">
    <property type="entry name" value="His_kinase_dom"/>
</dbReference>
<evidence type="ECO:0000256" key="4">
    <source>
        <dbReference type="ARBA" id="ARBA00022679"/>
    </source>
</evidence>
<feature type="modified residue" description="4-aspartylphosphate" evidence="6">
    <location>
        <position position="61"/>
    </location>
</feature>
<dbReference type="EMBL" id="CP012333">
    <property type="protein sequence ID" value="AKV03523.1"/>
    <property type="molecule type" value="Genomic_DNA"/>
</dbReference>
<dbReference type="FunFam" id="3.30.565.10:FF:000006">
    <property type="entry name" value="Sensor histidine kinase WalK"/>
    <property type="match status" value="1"/>
</dbReference>
<dbReference type="Gene3D" id="3.30.565.10">
    <property type="entry name" value="Histidine kinase-like ATPase, C-terminal domain"/>
    <property type="match status" value="1"/>
</dbReference>
<dbReference type="GO" id="GO:0030295">
    <property type="term" value="F:protein kinase activator activity"/>
    <property type="evidence" value="ECO:0007669"/>
    <property type="project" value="TreeGrafter"/>
</dbReference>
<dbReference type="InterPro" id="IPR036890">
    <property type="entry name" value="HATPase_C_sf"/>
</dbReference>
<evidence type="ECO:0000313" key="10">
    <source>
        <dbReference type="Proteomes" id="UP000064967"/>
    </source>
</evidence>
<dbReference type="GO" id="GO:0000156">
    <property type="term" value="F:phosphorelay response regulator activity"/>
    <property type="evidence" value="ECO:0007669"/>
    <property type="project" value="TreeGrafter"/>
</dbReference>
<evidence type="ECO:0000256" key="6">
    <source>
        <dbReference type="PROSITE-ProRule" id="PRU00169"/>
    </source>
</evidence>
<dbReference type="Gene3D" id="1.10.287.130">
    <property type="match status" value="1"/>
</dbReference>
<organism evidence="9 10">
    <name type="scientific">Labilithrix luteola</name>
    <dbReference type="NCBI Taxonomy" id="1391654"/>
    <lineage>
        <taxon>Bacteria</taxon>
        <taxon>Pseudomonadati</taxon>
        <taxon>Myxococcota</taxon>
        <taxon>Polyangia</taxon>
        <taxon>Polyangiales</taxon>
        <taxon>Labilitrichaceae</taxon>
        <taxon>Labilithrix</taxon>
    </lineage>
</organism>
<keyword evidence="3 6" id="KW-0597">Phosphoprotein</keyword>
<dbReference type="PANTHER" id="PTHR42878:SF15">
    <property type="entry name" value="BACTERIOPHYTOCHROME"/>
    <property type="match status" value="1"/>
</dbReference>
<dbReference type="OrthoDB" id="9787818at2"/>
<accession>A0A0K1QCR6</accession>
<dbReference type="InterPro" id="IPR036097">
    <property type="entry name" value="HisK_dim/P_sf"/>
</dbReference>
<dbReference type="GO" id="GO:0000155">
    <property type="term" value="F:phosphorelay sensor kinase activity"/>
    <property type="evidence" value="ECO:0007669"/>
    <property type="project" value="InterPro"/>
</dbReference>
<dbReference type="SUPFAM" id="SSF47384">
    <property type="entry name" value="Homodimeric domain of signal transducing histidine kinase"/>
    <property type="match status" value="1"/>
</dbReference>
<dbReference type="Pfam" id="PF02518">
    <property type="entry name" value="HATPase_c"/>
    <property type="match status" value="1"/>
</dbReference>
<dbReference type="InterPro" id="IPR050351">
    <property type="entry name" value="BphY/WalK/GraS-like"/>
</dbReference>
<feature type="domain" description="Response regulatory" evidence="8">
    <location>
        <begin position="12"/>
        <end position="129"/>
    </location>
</feature>
<dbReference type="InterPro" id="IPR004358">
    <property type="entry name" value="Sig_transdc_His_kin-like_C"/>
</dbReference>
<dbReference type="InterPro" id="IPR003594">
    <property type="entry name" value="HATPase_dom"/>
</dbReference>
<dbReference type="PATRIC" id="fig|1391654.3.peg.10324"/>
<dbReference type="SUPFAM" id="SSF55874">
    <property type="entry name" value="ATPase domain of HSP90 chaperone/DNA topoisomerase II/histidine kinase"/>
    <property type="match status" value="1"/>
</dbReference>
<evidence type="ECO:0000313" key="9">
    <source>
        <dbReference type="EMBL" id="AKV03523.1"/>
    </source>
</evidence>
<keyword evidence="10" id="KW-1185">Reference proteome</keyword>
<name>A0A0K1QCR6_9BACT</name>
<dbReference type="PRINTS" id="PR00344">
    <property type="entry name" value="BCTRLSENSOR"/>
</dbReference>